<evidence type="ECO:0000313" key="8">
    <source>
        <dbReference type="EMBL" id="KNC82373.1"/>
    </source>
</evidence>
<dbReference type="Proteomes" id="UP000054560">
    <property type="component" value="Unassembled WGS sequence"/>
</dbReference>
<gene>
    <name evidence="8" type="ORF">SARC_05344</name>
</gene>
<feature type="compositionally biased region" description="Basic and acidic residues" evidence="5">
    <location>
        <begin position="334"/>
        <end position="344"/>
    </location>
</feature>
<dbReference type="InterPro" id="IPR049453">
    <property type="entry name" value="Memb_transporter_dom"/>
</dbReference>
<feature type="transmembrane region" description="Helical" evidence="6">
    <location>
        <begin position="103"/>
        <end position="124"/>
    </location>
</feature>
<keyword evidence="2 6" id="KW-0812">Transmembrane</keyword>
<name>A0A0L0G2F2_9EUKA</name>
<reference evidence="8 9" key="1">
    <citation type="submission" date="2011-02" db="EMBL/GenBank/DDBJ databases">
        <title>The Genome Sequence of Sphaeroforma arctica JP610.</title>
        <authorList>
            <consortium name="The Broad Institute Genome Sequencing Platform"/>
            <person name="Russ C."/>
            <person name="Cuomo C."/>
            <person name="Young S.K."/>
            <person name="Zeng Q."/>
            <person name="Gargeya S."/>
            <person name="Alvarado L."/>
            <person name="Berlin A."/>
            <person name="Chapman S.B."/>
            <person name="Chen Z."/>
            <person name="Freedman E."/>
            <person name="Gellesch M."/>
            <person name="Goldberg J."/>
            <person name="Griggs A."/>
            <person name="Gujja S."/>
            <person name="Heilman E."/>
            <person name="Heiman D."/>
            <person name="Howarth C."/>
            <person name="Mehta T."/>
            <person name="Neiman D."/>
            <person name="Pearson M."/>
            <person name="Roberts A."/>
            <person name="Saif S."/>
            <person name="Shea T."/>
            <person name="Shenoy N."/>
            <person name="Sisk P."/>
            <person name="Stolte C."/>
            <person name="Sykes S."/>
            <person name="White J."/>
            <person name="Yandava C."/>
            <person name="Burger G."/>
            <person name="Gray M.W."/>
            <person name="Holland P.W.H."/>
            <person name="King N."/>
            <person name="Lang F.B.F."/>
            <person name="Roger A.J."/>
            <person name="Ruiz-Trillo I."/>
            <person name="Haas B."/>
            <person name="Nusbaum C."/>
            <person name="Birren B."/>
        </authorList>
    </citation>
    <scope>NUCLEOTIDE SEQUENCE [LARGE SCALE GENOMIC DNA]</scope>
    <source>
        <strain evidence="8 9">JP610</strain>
    </source>
</reference>
<dbReference type="GeneID" id="25905848"/>
<feature type="transmembrane region" description="Helical" evidence="6">
    <location>
        <begin position="168"/>
        <end position="191"/>
    </location>
</feature>
<dbReference type="EMBL" id="KQ241933">
    <property type="protein sequence ID" value="KNC82373.1"/>
    <property type="molecule type" value="Genomic_DNA"/>
</dbReference>
<protein>
    <recommendedName>
        <fullName evidence="7">Integral membrane bound transporter domain-containing protein</fullName>
    </recommendedName>
</protein>
<organism evidence="8 9">
    <name type="scientific">Sphaeroforma arctica JP610</name>
    <dbReference type="NCBI Taxonomy" id="667725"/>
    <lineage>
        <taxon>Eukaryota</taxon>
        <taxon>Ichthyosporea</taxon>
        <taxon>Ichthyophonida</taxon>
        <taxon>Sphaeroforma</taxon>
    </lineage>
</organism>
<proteinExistence type="predicted"/>
<dbReference type="RefSeq" id="XP_014156275.1">
    <property type="nucleotide sequence ID" value="XM_014300800.1"/>
</dbReference>
<evidence type="ECO:0000256" key="1">
    <source>
        <dbReference type="ARBA" id="ARBA00004141"/>
    </source>
</evidence>
<evidence type="ECO:0000256" key="2">
    <source>
        <dbReference type="ARBA" id="ARBA00022692"/>
    </source>
</evidence>
<evidence type="ECO:0000256" key="4">
    <source>
        <dbReference type="ARBA" id="ARBA00023136"/>
    </source>
</evidence>
<dbReference type="AlphaFoldDB" id="A0A0L0G2F2"/>
<dbReference type="Pfam" id="PF13515">
    <property type="entry name" value="FUSC_2"/>
    <property type="match status" value="1"/>
</dbReference>
<evidence type="ECO:0000256" key="6">
    <source>
        <dbReference type="SAM" id="Phobius"/>
    </source>
</evidence>
<evidence type="ECO:0000256" key="3">
    <source>
        <dbReference type="ARBA" id="ARBA00022989"/>
    </source>
</evidence>
<keyword evidence="3 6" id="KW-1133">Transmembrane helix</keyword>
<comment type="subcellular location">
    <subcellularLocation>
        <location evidence="1">Membrane</location>
        <topology evidence="1">Multi-pass membrane protein</topology>
    </subcellularLocation>
</comment>
<feature type="transmembrane region" description="Helical" evidence="6">
    <location>
        <begin position="40"/>
        <end position="60"/>
    </location>
</feature>
<dbReference type="GO" id="GO:0016020">
    <property type="term" value="C:membrane"/>
    <property type="evidence" value="ECO:0007669"/>
    <property type="project" value="UniProtKB-SubCell"/>
</dbReference>
<evidence type="ECO:0000256" key="5">
    <source>
        <dbReference type="SAM" id="MobiDB-lite"/>
    </source>
</evidence>
<feature type="region of interest" description="Disordered" evidence="5">
    <location>
        <begin position="334"/>
        <end position="357"/>
    </location>
</feature>
<sequence length="568" mass="61882">MLAAFTTFFQALRTLPQRVSWTGPASWYQNRDLHHWLRFNLGTFILFVVPLYSAEFRYWVWPMLESTAPKYTDTPVLGHLQLWCIMTYDLCESATLEPTVQKCVWRMLGSAIGCVTAYLTLLAAGTDNPWVILLSSVIMHFIVYFAAADKDSTRVVFWIRRETFAMEFYVLNRFIASMAGALLCLGIKSWVLPMSAGLASRNLFTRSYGALSASLAAAFTAIDSAAATAHPDPQTTPSVPTTAENTDTAVPNISATEQAVSPLPNLDGALATLAGGEALLAGASFYSKWAHAGPVIVADERLRTVERFLSALSHMAGNVRVVHELYAASDTVERAEQDVGREQDVGTSSTSLLPDVGTAGDSMSLVEGAQAEAGVDPAGSPGTSKEVLEVPHKRLRGVSINLVSARERVLDVIPECVQMFTGVLLSQSEQDVADIPVLSALNIDDKAKADNETALNALVRLQNNATDSSVHPSVEECVMSLLDTSFDLDEGAHAVIQHMYENGAMATTLLALTTAMYLDYSKVCMEFLATHTHTPQRPTIQIALTAHNAKSRHFIRAMKMRVTDEERG</sequence>
<feature type="transmembrane region" description="Helical" evidence="6">
    <location>
        <begin position="130"/>
        <end position="147"/>
    </location>
</feature>
<evidence type="ECO:0000313" key="9">
    <source>
        <dbReference type="Proteomes" id="UP000054560"/>
    </source>
</evidence>
<keyword evidence="9" id="KW-1185">Reference proteome</keyword>
<evidence type="ECO:0000259" key="7">
    <source>
        <dbReference type="Pfam" id="PF13515"/>
    </source>
</evidence>
<accession>A0A0L0G2F2</accession>
<keyword evidence="4 6" id="KW-0472">Membrane</keyword>
<feature type="domain" description="Integral membrane bound transporter" evidence="7">
    <location>
        <begin position="83"/>
        <end position="147"/>
    </location>
</feature>
<dbReference type="eggNOG" id="ENOG502SF0D">
    <property type="taxonomic scope" value="Eukaryota"/>
</dbReference>